<dbReference type="InterPro" id="IPR004827">
    <property type="entry name" value="bZIP"/>
</dbReference>
<feature type="coiled-coil region" evidence="6">
    <location>
        <begin position="98"/>
        <end position="167"/>
    </location>
</feature>
<comment type="subcellular location">
    <subcellularLocation>
        <location evidence="1">Nucleus</location>
    </subcellularLocation>
</comment>
<dbReference type="InterPro" id="IPR044759">
    <property type="entry name" value="bZIP_RF2"/>
</dbReference>
<dbReference type="Gene3D" id="1.20.5.170">
    <property type="match status" value="1"/>
</dbReference>
<keyword evidence="5" id="KW-0539">Nucleus</keyword>
<reference evidence="9" key="1">
    <citation type="submission" date="2021-01" db="UniProtKB">
        <authorList>
            <consortium name="EnsemblPlants"/>
        </authorList>
    </citation>
    <scope>IDENTIFICATION</scope>
</reference>
<dbReference type="PANTHER" id="PTHR13690">
    <property type="entry name" value="TRANSCRIPTION FACTOR POSF21-RELATED"/>
    <property type="match status" value="1"/>
</dbReference>
<dbReference type="Gramene" id="Kaladp0965s0007.1.v1.1">
    <property type="protein sequence ID" value="Kaladp0965s0007.1.v1.1"/>
    <property type="gene ID" value="Kaladp0965s0007.v1.1"/>
</dbReference>
<evidence type="ECO:0000313" key="10">
    <source>
        <dbReference type="Proteomes" id="UP000594263"/>
    </source>
</evidence>
<dbReference type="GO" id="GO:0003677">
    <property type="term" value="F:DNA binding"/>
    <property type="evidence" value="ECO:0007669"/>
    <property type="project" value="UniProtKB-KW"/>
</dbReference>
<keyword evidence="3" id="KW-0238">DNA-binding</keyword>
<evidence type="ECO:0000313" key="9">
    <source>
        <dbReference type="EnsemblPlants" id="Kaladp0965s0007.1.v1.1"/>
    </source>
</evidence>
<keyword evidence="4" id="KW-0804">Transcription</keyword>
<dbReference type="PANTHER" id="PTHR13690:SF103">
    <property type="entry name" value="BZIP TRANSCRIPTION FACTOR 18"/>
    <property type="match status" value="1"/>
</dbReference>
<feature type="domain" description="BZIP" evidence="8">
    <location>
        <begin position="80"/>
        <end position="143"/>
    </location>
</feature>
<organism evidence="9 10">
    <name type="scientific">Kalanchoe fedtschenkoi</name>
    <name type="common">Lavender scallops</name>
    <name type="synonym">South American air plant</name>
    <dbReference type="NCBI Taxonomy" id="63787"/>
    <lineage>
        <taxon>Eukaryota</taxon>
        <taxon>Viridiplantae</taxon>
        <taxon>Streptophyta</taxon>
        <taxon>Embryophyta</taxon>
        <taxon>Tracheophyta</taxon>
        <taxon>Spermatophyta</taxon>
        <taxon>Magnoliopsida</taxon>
        <taxon>eudicotyledons</taxon>
        <taxon>Gunneridae</taxon>
        <taxon>Pentapetalae</taxon>
        <taxon>Saxifragales</taxon>
        <taxon>Crassulaceae</taxon>
        <taxon>Kalanchoe</taxon>
    </lineage>
</organism>
<evidence type="ECO:0000256" key="1">
    <source>
        <dbReference type="ARBA" id="ARBA00004123"/>
    </source>
</evidence>
<dbReference type="FunFam" id="1.20.5.170:FF:000009">
    <property type="entry name" value="probable transcription factor PosF21"/>
    <property type="match status" value="1"/>
</dbReference>
<dbReference type="InterPro" id="IPR046347">
    <property type="entry name" value="bZIP_sf"/>
</dbReference>
<keyword evidence="2" id="KW-0805">Transcription regulation</keyword>
<dbReference type="GO" id="GO:0005634">
    <property type="term" value="C:nucleus"/>
    <property type="evidence" value="ECO:0007669"/>
    <property type="project" value="UniProtKB-SubCell"/>
</dbReference>
<keyword evidence="10" id="KW-1185">Reference proteome</keyword>
<dbReference type="GO" id="GO:0003700">
    <property type="term" value="F:DNA-binding transcription factor activity"/>
    <property type="evidence" value="ECO:0007669"/>
    <property type="project" value="InterPro"/>
</dbReference>
<dbReference type="SUPFAM" id="SSF57959">
    <property type="entry name" value="Leucine zipper domain"/>
    <property type="match status" value="1"/>
</dbReference>
<evidence type="ECO:0000259" key="8">
    <source>
        <dbReference type="PROSITE" id="PS50217"/>
    </source>
</evidence>
<evidence type="ECO:0000256" key="2">
    <source>
        <dbReference type="ARBA" id="ARBA00023015"/>
    </source>
</evidence>
<proteinExistence type="predicted"/>
<evidence type="ECO:0000256" key="6">
    <source>
        <dbReference type="SAM" id="Coils"/>
    </source>
</evidence>
<evidence type="ECO:0000256" key="3">
    <source>
        <dbReference type="ARBA" id="ARBA00023125"/>
    </source>
</evidence>
<accession>A0A7N0VK25</accession>
<dbReference type="PROSITE" id="PS50217">
    <property type="entry name" value="BZIP"/>
    <property type="match status" value="1"/>
</dbReference>
<dbReference type="Proteomes" id="UP000594263">
    <property type="component" value="Unplaced"/>
</dbReference>
<sequence>MGVLSSSSLSSHVNNINKNNDKTGGGGCHQDEQAGGHDLFATYIDLDKLAMLETGGGGELVMEAKKAMPPDKLAELWTNDSKRVKRILANRLSAARSKERKARYIAELEQKVRALQTEATTLSAQLTLFQRDILGLSAENNELKLQLQAMEQQAQLQHALNEALMQEAEMLNIVTGELCCPNQPDSSFNLGVPPPHAFSTYHHHPPVGVHVDFVLPQQQGLSGECMQKDDPLGQLQGLVIHSIVTTDKIVKSSEARITETCESNVHCFTANEQISCTVY</sequence>
<name>A0A7N0VK25_KALFE</name>
<feature type="region of interest" description="Disordered" evidence="7">
    <location>
        <begin position="1"/>
        <end position="31"/>
    </location>
</feature>
<dbReference type="EnsemblPlants" id="Kaladp0965s0007.1.v1.1">
    <property type="protein sequence ID" value="Kaladp0965s0007.1.v1.1"/>
    <property type="gene ID" value="Kaladp0965s0007.v1.1"/>
</dbReference>
<protein>
    <recommendedName>
        <fullName evidence="8">BZIP domain-containing protein</fullName>
    </recommendedName>
</protein>
<evidence type="ECO:0000256" key="5">
    <source>
        <dbReference type="ARBA" id="ARBA00023242"/>
    </source>
</evidence>
<evidence type="ECO:0000256" key="7">
    <source>
        <dbReference type="SAM" id="MobiDB-lite"/>
    </source>
</evidence>
<feature type="compositionally biased region" description="Low complexity" evidence="7">
    <location>
        <begin position="1"/>
        <end position="11"/>
    </location>
</feature>
<keyword evidence="6" id="KW-0175">Coiled coil</keyword>
<dbReference type="CDD" id="cd14703">
    <property type="entry name" value="bZIP_plant_RF2"/>
    <property type="match status" value="1"/>
</dbReference>
<dbReference type="Pfam" id="PF00170">
    <property type="entry name" value="bZIP_1"/>
    <property type="match status" value="1"/>
</dbReference>
<dbReference type="AlphaFoldDB" id="A0A7N0VK25"/>
<evidence type="ECO:0000256" key="4">
    <source>
        <dbReference type="ARBA" id="ARBA00023163"/>
    </source>
</evidence>
<dbReference type="SMART" id="SM00338">
    <property type="entry name" value="BRLZ"/>
    <property type="match status" value="1"/>
</dbReference>